<feature type="transmembrane region" description="Helical" evidence="7">
    <location>
        <begin position="113"/>
        <end position="130"/>
    </location>
</feature>
<sequence length="404" mass="42118">MAQKRKRLSVVGLTALRLGLTSFGGPVAHIGYFRQMYVTRKKWISDEQFADLTALCQFLPGPASSQLGMAIGIGRAGLLGGIVAWLGFTLPSALLLTLFAFLSRHGAIADAGWVRGLNLAAVAVVAQAVWSMGRTLAPDKPRIAMVAASAAFAISVPGALGQLAPIALCGIAGVLFLKPRGEAMPLTPERQERSEARPANRRTATGAVVCLVLFAALLAALPALAAAWPHASARLADIGYRAGSLVFGGGHVVLPMLHDEIVGGGFTDERSFLAGYGAAQAVPGPLFTFAAYLGAASATGTESIFRAILLLISIFLPSFLLVAGVLPFWSRLREFRTTRAALSGVNASVVGILLAALYDPVWIGTIHNETELIAAGVGFLAIAVWGCPPWLLAVAAAVTGLLIY</sequence>
<dbReference type="InterPro" id="IPR014047">
    <property type="entry name" value="Chr_Tranpt_l_chain"/>
</dbReference>
<gene>
    <name evidence="8" type="primary">chrA</name>
    <name evidence="8" type="ORF">ACFPOF_13120</name>
</gene>
<comment type="caution">
    <text evidence="8">The sequence shown here is derived from an EMBL/GenBank/DDBJ whole genome shotgun (WGS) entry which is preliminary data.</text>
</comment>
<feature type="transmembrane region" description="Helical" evidence="7">
    <location>
        <begin position="150"/>
        <end position="177"/>
    </location>
</feature>
<evidence type="ECO:0000313" key="9">
    <source>
        <dbReference type="Proteomes" id="UP001596113"/>
    </source>
</evidence>
<feature type="transmembrane region" description="Helical" evidence="7">
    <location>
        <begin position="378"/>
        <end position="403"/>
    </location>
</feature>
<evidence type="ECO:0000256" key="6">
    <source>
        <dbReference type="ARBA" id="ARBA00023136"/>
    </source>
</evidence>
<keyword evidence="6 7" id="KW-0472">Membrane</keyword>
<protein>
    <submittedName>
        <fullName evidence="8">Chromate efflux transporter</fullName>
    </submittedName>
</protein>
<dbReference type="PANTHER" id="PTHR33567">
    <property type="entry name" value="CHROMATE ION TRANSPORTER (EUROFUNG)"/>
    <property type="match status" value="1"/>
</dbReference>
<evidence type="ECO:0000256" key="1">
    <source>
        <dbReference type="ARBA" id="ARBA00004651"/>
    </source>
</evidence>
<evidence type="ECO:0000256" key="7">
    <source>
        <dbReference type="SAM" id="Phobius"/>
    </source>
</evidence>
<dbReference type="PIRSF" id="PIRSF004810">
    <property type="entry name" value="ChrA"/>
    <property type="match status" value="1"/>
</dbReference>
<dbReference type="PANTHER" id="PTHR33567:SF3">
    <property type="entry name" value="CHROMATE ION TRANSPORTER (EUROFUNG)"/>
    <property type="match status" value="1"/>
</dbReference>
<evidence type="ECO:0000256" key="5">
    <source>
        <dbReference type="ARBA" id="ARBA00022989"/>
    </source>
</evidence>
<accession>A0ABW0HRD6</accession>
<feature type="transmembrane region" description="Helical" evidence="7">
    <location>
        <begin position="278"/>
        <end position="298"/>
    </location>
</feature>
<evidence type="ECO:0000256" key="2">
    <source>
        <dbReference type="ARBA" id="ARBA00005262"/>
    </source>
</evidence>
<evidence type="ECO:0000256" key="3">
    <source>
        <dbReference type="ARBA" id="ARBA00022475"/>
    </source>
</evidence>
<dbReference type="InterPro" id="IPR003370">
    <property type="entry name" value="Chromate_transpt"/>
</dbReference>
<evidence type="ECO:0000313" key="8">
    <source>
        <dbReference type="EMBL" id="MFC5403678.1"/>
    </source>
</evidence>
<keyword evidence="4 7" id="KW-0812">Transmembrane</keyword>
<dbReference type="Pfam" id="PF02417">
    <property type="entry name" value="Chromate_transp"/>
    <property type="match status" value="2"/>
</dbReference>
<keyword evidence="5 7" id="KW-1133">Transmembrane helix</keyword>
<keyword evidence="3" id="KW-1003">Cell membrane</keyword>
<comment type="subcellular location">
    <subcellularLocation>
        <location evidence="1">Cell membrane</location>
        <topology evidence="1">Multi-pass membrane protein</topology>
    </subcellularLocation>
</comment>
<dbReference type="NCBIfam" id="TIGR00937">
    <property type="entry name" value="2A51"/>
    <property type="match status" value="1"/>
</dbReference>
<dbReference type="Proteomes" id="UP001596113">
    <property type="component" value="Unassembled WGS sequence"/>
</dbReference>
<comment type="similarity">
    <text evidence="2">Belongs to the chromate ion transporter (CHR) (TC 2.A.51) family.</text>
</comment>
<feature type="transmembrane region" description="Helical" evidence="7">
    <location>
        <begin position="238"/>
        <end position="257"/>
    </location>
</feature>
<feature type="transmembrane region" description="Helical" evidence="7">
    <location>
        <begin position="304"/>
        <end position="328"/>
    </location>
</feature>
<dbReference type="RefSeq" id="WP_378133277.1">
    <property type="nucleotide sequence ID" value="NZ_JBHSMI010000025.1"/>
</dbReference>
<proteinExistence type="inferred from homology"/>
<reference evidence="9" key="1">
    <citation type="journal article" date="2019" name="Int. J. Syst. Evol. Microbiol.">
        <title>The Global Catalogue of Microorganisms (GCM) 10K type strain sequencing project: providing services to taxonomists for standard genome sequencing and annotation.</title>
        <authorList>
            <consortium name="The Broad Institute Genomics Platform"/>
            <consortium name="The Broad Institute Genome Sequencing Center for Infectious Disease"/>
            <person name="Wu L."/>
            <person name="Ma J."/>
        </authorList>
    </citation>
    <scope>NUCLEOTIDE SEQUENCE [LARGE SCALE GENOMIC DNA]</scope>
    <source>
        <strain evidence="9">CGMCC 1.18575</strain>
    </source>
</reference>
<feature type="transmembrane region" description="Helical" evidence="7">
    <location>
        <begin position="340"/>
        <end position="358"/>
    </location>
</feature>
<name>A0ABW0HRD6_9BACL</name>
<dbReference type="EMBL" id="JBHSMI010000025">
    <property type="protein sequence ID" value="MFC5403678.1"/>
    <property type="molecule type" value="Genomic_DNA"/>
</dbReference>
<evidence type="ECO:0000256" key="4">
    <source>
        <dbReference type="ARBA" id="ARBA00022692"/>
    </source>
</evidence>
<feature type="transmembrane region" description="Helical" evidence="7">
    <location>
        <begin position="82"/>
        <end position="101"/>
    </location>
</feature>
<organism evidence="8 9">
    <name type="scientific">Cohnella soli</name>
    <dbReference type="NCBI Taxonomy" id="425005"/>
    <lineage>
        <taxon>Bacteria</taxon>
        <taxon>Bacillati</taxon>
        <taxon>Bacillota</taxon>
        <taxon>Bacilli</taxon>
        <taxon>Bacillales</taxon>
        <taxon>Paenibacillaceae</taxon>
        <taxon>Cohnella</taxon>
    </lineage>
</organism>
<keyword evidence="9" id="KW-1185">Reference proteome</keyword>
<feature type="transmembrane region" description="Helical" evidence="7">
    <location>
        <begin position="203"/>
        <end position="226"/>
    </location>
</feature>